<accession>A0AAD9MDW4</accession>
<organism evidence="1 2">
    <name type="scientific">Phyllachora maydis</name>
    <dbReference type="NCBI Taxonomy" id="1825666"/>
    <lineage>
        <taxon>Eukaryota</taxon>
        <taxon>Fungi</taxon>
        <taxon>Dikarya</taxon>
        <taxon>Ascomycota</taxon>
        <taxon>Pezizomycotina</taxon>
        <taxon>Sordariomycetes</taxon>
        <taxon>Sordariomycetidae</taxon>
        <taxon>Phyllachorales</taxon>
        <taxon>Phyllachoraceae</taxon>
        <taxon>Phyllachora</taxon>
    </lineage>
</organism>
<dbReference type="EMBL" id="JAQQPM010000005">
    <property type="protein sequence ID" value="KAK2071385.1"/>
    <property type="molecule type" value="Genomic_DNA"/>
</dbReference>
<evidence type="ECO:0000313" key="1">
    <source>
        <dbReference type="EMBL" id="KAK2071385.1"/>
    </source>
</evidence>
<gene>
    <name evidence="1" type="ORF">P8C59_005814</name>
</gene>
<evidence type="ECO:0000313" key="2">
    <source>
        <dbReference type="Proteomes" id="UP001217918"/>
    </source>
</evidence>
<dbReference type="Proteomes" id="UP001217918">
    <property type="component" value="Unassembled WGS sequence"/>
</dbReference>
<protein>
    <submittedName>
        <fullName evidence="1">Uncharacterized protein</fullName>
    </submittedName>
</protein>
<comment type="caution">
    <text evidence="1">The sequence shown here is derived from an EMBL/GenBank/DDBJ whole genome shotgun (WGS) entry which is preliminary data.</text>
</comment>
<sequence length="12" mass="1348">MDCRRSSVLPPS</sequence>
<reference evidence="1" key="1">
    <citation type="journal article" date="2023" name="Mol. Plant Microbe Interact.">
        <title>Elucidating the Obligate Nature and Biological Capacity of an Invasive Fungal Corn Pathogen.</title>
        <authorList>
            <person name="MacCready J.S."/>
            <person name="Roggenkamp E.M."/>
            <person name="Gdanetz K."/>
            <person name="Chilvers M.I."/>
        </authorList>
    </citation>
    <scope>NUCLEOTIDE SEQUENCE</scope>
    <source>
        <strain evidence="1">PM02</strain>
    </source>
</reference>
<keyword evidence="2" id="KW-1185">Reference proteome</keyword>
<name>A0AAD9MDW4_9PEZI</name>
<proteinExistence type="predicted"/>